<evidence type="ECO:0000256" key="1">
    <source>
        <dbReference type="SAM" id="Phobius"/>
    </source>
</evidence>
<keyword evidence="3" id="KW-1185">Reference proteome</keyword>
<accession>A0A4Y9ACT7</accession>
<comment type="caution">
    <text evidence="2">The sequence shown here is derived from an EMBL/GenBank/DDBJ whole genome shotgun (WGS) entry which is preliminary data.</text>
</comment>
<keyword evidence="1" id="KW-0812">Transmembrane</keyword>
<name>A0A4Y9ACT7_9BACI</name>
<reference evidence="2 3" key="1">
    <citation type="submission" date="2019-03" db="EMBL/GenBank/DDBJ databases">
        <title>Genome sequence of Lentibacillus salicampi ATCC BAA-719.</title>
        <authorList>
            <person name="Maclea K.S."/>
            <person name="Simoes Junior M."/>
        </authorList>
    </citation>
    <scope>NUCLEOTIDE SEQUENCE [LARGE SCALE GENOMIC DNA]</scope>
    <source>
        <strain evidence="2 3">ATCC BAA-719</strain>
    </source>
</reference>
<dbReference type="Proteomes" id="UP000298484">
    <property type="component" value="Unassembled WGS sequence"/>
</dbReference>
<dbReference type="SUPFAM" id="SSF81342">
    <property type="entry name" value="Transmembrane di-heme cytochromes"/>
    <property type="match status" value="1"/>
</dbReference>
<sequence length="94" mass="10681">MKKYMIFAISFILLFSLCQILSGMILTFAYTPDIEEAWNSSASLSQETVIKGSVSPFWPMLLLAFLSASIAYFISNITRRNSPKNERNMESKTK</sequence>
<evidence type="ECO:0000313" key="3">
    <source>
        <dbReference type="Proteomes" id="UP000298484"/>
    </source>
</evidence>
<keyword evidence="1" id="KW-1133">Transmembrane helix</keyword>
<dbReference type="InterPro" id="IPR016174">
    <property type="entry name" value="Di-haem_cyt_TM"/>
</dbReference>
<evidence type="ECO:0000313" key="2">
    <source>
        <dbReference type="EMBL" id="TFJ93245.1"/>
    </source>
</evidence>
<keyword evidence="1" id="KW-0472">Membrane</keyword>
<protein>
    <submittedName>
        <fullName evidence="2">Uncharacterized protein</fullName>
    </submittedName>
</protein>
<feature type="transmembrane region" description="Helical" evidence="1">
    <location>
        <begin position="53"/>
        <end position="74"/>
    </location>
</feature>
<organism evidence="2 3">
    <name type="scientific">Lentibacillus salicampi</name>
    <dbReference type="NCBI Taxonomy" id="175306"/>
    <lineage>
        <taxon>Bacteria</taxon>
        <taxon>Bacillati</taxon>
        <taxon>Bacillota</taxon>
        <taxon>Bacilli</taxon>
        <taxon>Bacillales</taxon>
        <taxon>Bacillaceae</taxon>
        <taxon>Lentibacillus</taxon>
    </lineage>
</organism>
<dbReference type="AlphaFoldDB" id="A0A4Y9ACT7"/>
<dbReference type="EMBL" id="SRHY01000008">
    <property type="protein sequence ID" value="TFJ93245.1"/>
    <property type="molecule type" value="Genomic_DNA"/>
</dbReference>
<dbReference type="GO" id="GO:0022904">
    <property type="term" value="P:respiratory electron transport chain"/>
    <property type="evidence" value="ECO:0007669"/>
    <property type="project" value="InterPro"/>
</dbReference>
<gene>
    <name evidence="2" type="ORF">E4U82_07880</name>
</gene>
<dbReference type="GO" id="GO:0016020">
    <property type="term" value="C:membrane"/>
    <property type="evidence" value="ECO:0007669"/>
    <property type="project" value="InterPro"/>
</dbReference>
<dbReference type="Gene3D" id="1.20.810.10">
    <property type="entry name" value="Cytochrome Bc1 Complex, Chain C"/>
    <property type="match status" value="1"/>
</dbReference>
<dbReference type="InterPro" id="IPR027387">
    <property type="entry name" value="Cytb/b6-like_sf"/>
</dbReference>
<dbReference type="OrthoDB" id="2454526at2"/>
<proteinExistence type="predicted"/>